<proteinExistence type="predicted"/>
<dbReference type="Gene3D" id="3.90.75.20">
    <property type="match status" value="1"/>
</dbReference>
<sequence length="172" mass="20136">MVKFRKKIKGFEGLYEVDTEGNVYSTVQNSSRRKKKLKPYINTGGYLRVNLYDENSKVHKRYVHRIVAQTFIPNPENKPDVNHINPDKADNSVENLEWCDAKYNIAESRRLGLQQDKTVKAISILTGEVREYTSIKNAAMALAGKKWAFDPLRKKYKNKFYYKEWRIEVMPA</sequence>
<dbReference type="EMBL" id="FQXD01000038">
    <property type="protein sequence ID" value="SHI02772.1"/>
    <property type="molecule type" value="Genomic_DNA"/>
</dbReference>
<dbReference type="InterPro" id="IPR003615">
    <property type="entry name" value="HNH_nuc"/>
</dbReference>
<feature type="domain" description="NUMOD4" evidence="1">
    <location>
        <begin position="6"/>
        <end position="52"/>
    </location>
</feature>
<dbReference type="Pfam" id="PF13392">
    <property type="entry name" value="HNH_3"/>
    <property type="match status" value="1"/>
</dbReference>
<reference evidence="4" key="1">
    <citation type="submission" date="2016-11" db="EMBL/GenBank/DDBJ databases">
        <authorList>
            <person name="Varghese N."/>
            <person name="Submissions S."/>
        </authorList>
    </citation>
    <scope>NUCLEOTIDE SEQUENCE [LARGE SCALE GENOMIC DNA]</scope>
    <source>
        <strain evidence="4">CGMCC 1.6496</strain>
    </source>
</reference>
<name>A0A1M5XSU1_9BACI</name>
<gene>
    <name evidence="3" type="ORF">SAMN05421807_1381</name>
</gene>
<dbReference type="InterPro" id="IPR044925">
    <property type="entry name" value="His-Me_finger_sf"/>
</dbReference>
<dbReference type="SUPFAM" id="SSF54060">
    <property type="entry name" value="His-Me finger endonucleases"/>
    <property type="match status" value="1"/>
</dbReference>
<evidence type="ECO:0000313" key="4">
    <source>
        <dbReference type="Proteomes" id="UP000184079"/>
    </source>
</evidence>
<accession>A0A1M5XSU1</accession>
<feature type="domain" description="HNH nuclease" evidence="2">
    <location>
        <begin position="61"/>
        <end position="104"/>
    </location>
</feature>
<keyword evidence="4" id="KW-1185">Reference proteome</keyword>
<dbReference type="GO" id="GO:0016788">
    <property type="term" value="F:hydrolase activity, acting on ester bonds"/>
    <property type="evidence" value="ECO:0007669"/>
    <property type="project" value="InterPro"/>
</dbReference>
<evidence type="ECO:0000259" key="1">
    <source>
        <dbReference type="Pfam" id="PF07463"/>
    </source>
</evidence>
<evidence type="ECO:0000259" key="2">
    <source>
        <dbReference type="Pfam" id="PF13392"/>
    </source>
</evidence>
<dbReference type="AlphaFoldDB" id="A0A1M5XSU1"/>
<dbReference type="InterPro" id="IPR010902">
    <property type="entry name" value="NUMOD4"/>
</dbReference>
<protein>
    <submittedName>
        <fullName evidence="3">NUMOD4 motif-containing protein</fullName>
    </submittedName>
</protein>
<dbReference type="Pfam" id="PF07463">
    <property type="entry name" value="NUMOD4"/>
    <property type="match status" value="1"/>
</dbReference>
<dbReference type="Proteomes" id="UP000184079">
    <property type="component" value="Unassembled WGS sequence"/>
</dbReference>
<organism evidence="3 4">
    <name type="scientific">Virgibacillus chiguensis</name>
    <dbReference type="NCBI Taxonomy" id="411959"/>
    <lineage>
        <taxon>Bacteria</taxon>
        <taxon>Bacillati</taxon>
        <taxon>Bacillota</taxon>
        <taxon>Bacilli</taxon>
        <taxon>Bacillales</taxon>
        <taxon>Bacillaceae</taxon>
        <taxon>Virgibacillus</taxon>
    </lineage>
</organism>
<evidence type="ECO:0000313" key="3">
    <source>
        <dbReference type="EMBL" id="SHI02772.1"/>
    </source>
</evidence>
<dbReference type="RefSeq" id="WP_073013501.1">
    <property type="nucleotide sequence ID" value="NZ_FQXD01000038.1"/>
</dbReference>